<dbReference type="RefSeq" id="WP_189170161.1">
    <property type="nucleotide sequence ID" value="NZ_BMQB01000004.1"/>
</dbReference>
<gene>
    <name evidence="2" type="ORF">GCM10010123_24010</name>
</gene>
<protein>
    <recommendedName>
        <fullName evidence="4">DNA-binding transcriptional regulator of glucitol operon</fullName>
    </recommendedName>
</protein>
<feature type="transmembrane region" description="Helical" evidence="1">
    <location>
        <begin position="41"/>
        <end position="60"/>
    </location>
</feature>
<organism evidence="2 3">
    <name type="scientific">Pilimelia anulata</name>
    <dbReference type="NCBI Taxonomy" id="53371"/>
    <lineage>
        <taxon>Bacteria</taxon>
        <taxon>Bacillati</taxon>
        <taxon>Actinomycetota</taxon>
        <taxon>Actinomycetes</taxon>
        <taxon>Micromonosporales</taxon>
        <taxon>Micromonosporaceae</taxon>
        <taxon>Pilimelia</taxon>
    </lineage>
</organism>
<evidence type="ECO:0000313" key="2">
    <source>
        <dbReference type="EMBL" id="GGJ93366.1"/>
    </source>
</evidence>
<evidence type="ECO:0008006" key="4">
    <source>
        <dbReference type="Google" id="ProtNLM"/>
    </source>
</evidence>
<keyword evidence="1" id="KW-0472">Membrane</keyword>
<evidence type="ECO:0000256" key="1">
    <source>
        <dbReference type="SAM" id="Phobius"/>
    </source>
</evidence>
<reference evidence="2" key="1">
    <citation type="journal article" date="2014" name="Int. J. Syst. Evol. Microbiol.">
        <title>Complete genome sequence of Corynebacterium casei LMG S-19264T (=DSM 44701T), isolated from a smear-ripened cheese.</title>
        <authorList>
            <consortium name="US DOE Joint Genome Institute (JGI-PGF)"/>
            <person name="Walter F."/>
            <person name="Albersmeier A."/>
            <person name="Kalinowski J."/>
            <person name="Ruckert C."/>
        </authorList>
    </citation>
    <scope>NUCLEOTIDE SEQUENCE</scope>
    <source>
        <strain evidence="2">JCM 3090</strain>
    </source>
</reference>
<dbReference type="AlphaFoldDB" id="A0A8J3BB22"/>
<evidence type="ECO:0000313" key="3">
    <source>
        <dbReference type="Proteomes" id="UP000649739"/>
    </source>
</evidence>
<sequence length="130" mass="13888">MRRLLTPAWLARHGLVAVLVPAFLGLGWWQFGRASSGNALSWAYTVQWPIFAGFVVLLWWREVKLALRPGAAAAPPRDRAAGFRPPVVAARPAGPAPAGEPAADPALAAYNDYLAWLAAHPGARPADYPG</sequence>
<keyword evidence="3" id="KW-1185">Reference proteome</keyword>
<reference evidence="2" key="2">
    <citation type="submission" date="2020-09" db="EMBL/GenBank/DDBJ databases">
        <authorList>
            <person name="Sun Q."/>
            <person name="Ohkuma M."/>
        </authorList>
    </citation>
    <scope>NUCLEOTIDE SEQUENCE</scope>
    <source>
        <strain evidence="2">JCM 3090</strain>
    </source>
</reference>
<dbReference type="EMBL" id="BMQB01000004">
    <property type="protein sequence ID" value="GGJ93366.1"/>
    <property type="molecule type" value="Genomic_DNA"/>
</dbReference>
<comment type="caution">
    <text evidence="2">The sequence shown here is derived from an EMBL/GenBank/DDBJ whole genome shotgun (WGS) entry which is preliminary data.</text>
</comment>
<name>A0A8J3BB22_9ACTN</name>
<keyword evidence="1" id="KW-1133">Transmembrane helix</keyword>
<feature type="transmembrane region" description="Helical" evidence="1">
    <location>
        <begin position="9"/>
        <end position="29"/>
    </location>
</feature>
<keyword evidence="1" id="KW-0812">Transmembrane</keyword>
<dbReference type="Proteomes" id="UP000649739">
    <property type="component" value="Unassembled WGS sequence"/>
</dbReference>
<accession>A0A8J3BB22</accession>
<proteinExistence type="predicted"/>